<organism evidence="4 5">
    <name type="scientific">Microthlaspi erraticum</name>
    <dbReference type="NCBI Taxonomy" id="1685480"/>
    <lineage>
        <taxon>Eukaryota</taxon>
        <taxon>Viridiplantae</taxon>
        <taxon>Streptophyta</taxon>
        <taxon>Embryophyta</taxon>
        <taxon>Tracheophyta</taxon>
        <taxon>Spermatophyta</taxon>
        <taxon>Magnoliopsida</taxon>
        <taxon>eudicotyledons</taxon>
        <taxon>Gunneridae</taxon>
        <taxon>Pentapetalae</taxon>
        <taxon>rosids</taxon>
        <taxon>malvids</taxon>
        <taxon>Brassicales</taxon>
        <taxon>Brassicaceae</taxon>
        <taxon>Coluteocarpeae</taxon>
        <taxon>Microthlaspi</taxon>
    </lineage>
</organism>
<keyword evidence="1" id="KW-0175">Coiled coil</keyword>
<sequence>MSNSAWAEEYPSGRSEYLRFEGSDHRPIITIFDPTRKKKRGLFRYDLRLKENEEVQKLIFEAWNTSETDTVEGKISRCRREIICWNKEKHLNSQERIERYREDLEEAMMDIQHNTEIIEELNRELGKAYREEEAFWKQRSRQLWLALGEQNTSYFHAVTKGRKATNKFSVIEDEGNNSVYEENEIIKVITDFYQKLFTTEEGERKSTVFQALKPCISEEVNKNLIKIPTPEEIKQACFSIHPEKAPGPDGFSACFFQTNWEKVKTKIISEIQQFFSTGILPRNINATHVRLIPKIASPKKVSDYRPIALCNVYFKMISKILTLSTDSAKDLLKPLVEKAIGDGNNTRLWKDPWLSMEEQKRPIGPPTETTKDMLVGELLHMNTKAWDKEKIRAILPNLESEILQIQPSRLGAKDKIQPSRLGAKDNYIWLPSESGVYTAKSGYYESLNQSTETSEDQDQQQHNFKWMKHIWNIHSASKTKMFLWKAMNGALPVGENLKARNINLEIRCPHCGEEETTSHLLFHCTYAAQIWRMIPCKDQIDPLRITDIRAGIELSPHVVCLPPTETPIGRGNPTPSDRLCKGMAEGAAPEAQTSRSGNKSIPHAPTGLATELDNMQNGRRLEKGIAIGGTRMDHLQPYRWQSRGDSRTRNGITPQHQIPNHGRGIGGSRSTHTSTGPRHQATHSRLRFVAADQGNKQKDFHQGTPWDSPRHPRFIFCV</sequence>
<evidence type="ECO:0000313" key="5">
    <source>
        <dbReference type="Proteomes" id="UP000467841"/>
    </source>
</evidence>
<name>A0A6D2I941_9BRAS</name>
<evidence type="ECO:0000256" key="2">
    <source>
        <dbReference type="SAM" id="MobiDB-lite"/>
    </source>
</evidence>
<dbReference type="Proteomes" id="UP000467841">
    <property type="component" value="Unassembled WGS sequence"/>
</dbReference>
<feature type="compositionally biased region" description="Polar residues" evidence="2">
    <location>
        <begin position="668"/>
        <end position="677"/>
    </location>
</feature>
<proteinExistence type="predicted"/>
<protein>
    <recommendedName>
        <fullName evidence="3">Reverse transcriptase zinc-binding domain-containing protein</fullName>
    </recommendedName>
</protein>
<dbReference type="InterPro" id="IPR026960">
    <property type="entry name" value="RVT-Znf"/>
</dbReference>
<dbReference type="AlphaFoldDB" id="A0A6D2I941"/>
<dbReference type="EMBL" id="CACVBM020000643">
    <property type="protein sequence ID" value="CAA7021653.1"/>
    <property type="molecule type" value="Genomic_DNA"/>
</dbReference>
<evidence type="ECO:0000256" key="1">
    <source>
        <dbReference type="SAM" id="Coils"/>
    </source>
</evidence>
<dbReference type="InterPro" id="IPR052343">
    <property type="entry name" value="Retrotransposon-Effector_Assoc"/>
</dbReference>
<feature type="region of interest" description="Disordered" evidence="2">
    <location>
        <begin position="585"/>
        <end position="617"/>
    </location>
</feature>
<evidence type="ECO:0000313" key="4">
    <source>
        <dbReference type="EMBL" id="CAA7021653.1"/>
    </source>
</evidence>
<dbReference type="OrthoDB" id="1001419at2759"/>
<gene>
    <name evidence="4" type="ORF">MERR_LOCUS8888</name>
</gene>
<reference evidence="4" key="1">
    <citation type="submission" date="2020-01" db="EMBL/GenBank/DDBJ databases">
        <authorList>
            <person name="Mishra B."/>
        </authorList>
    </citation>
    <scope>NUCLEOTIDE SEQUENCE [LARGE SCALE GENOMIC DNA]</scope>
</reference>
<feature type="coiled-coil region" evidence="1">
    <location>
        <begin position="90"/>
        <end position="124"/>
    </location>
</feature>
<accession>A0A6D2I941</accession>
<evidence type="ECO:0000259" key="3">
    <source>
        <dbReference type="Pfam" id="PF13966"/>
    </source>
</evidence>
<comment type="caution">
    <text evidence="4">The sequence shown here is derived from an EMBL/GenBank/DDBJ whole genome shotgun (WGS) entry which is preliminary data.</text>
</comment>
<dbReference type="PANTHER" id="PTHR46890">
    <property type="entry name" value="NON-LTR RETROLELEMENT REVERSE TRANSCRIPTASE-LIKE PROTEIN-RELATED"/>
    <property type="match status" value="1"/>
</dbReference>
<keyword evidence="5" id="KW-1185">Reference proteome</keyword>
<dbReference type="PANTHER" id="PTHR46890:SF48">
    <property type="entry name" value="RNA-DIRECTED DNA POLYMERASE"/>
    <property type="match status" value="1"/>
</dbReference>
<feature type="region of interest" description="Disordered" evidence="2">
    <location>
        <begin position="641"/>
        <end position="681"/>
    </location>
</feature>
<feature type="compositionally biased region" description="Polar residues" evidence="2">
    <location>
        <begin position="649"/>
        <end position="658"/>
    </location>
</feature>
<dbReference type="Pfam" id="PF13966">
    <property type="entry name" value="zf-RVT"/>
    <property type="match status" value="1"/>
</dbReference>
<feature type="domain" description="Reverse transcriptase zinc-binding" evidence="3">
    <location>
        <begin position="453"/>
        <end position="531"/>
    </location>
</feature>